<reference evidence="2" key="1">
    <citation type="journal article" date="2019" name="Int. J. Syst. Evol. Microbiol.">
        <title>The Global Catalogue of Microorganisms (GCM) 10K type strain sequencing project: providing services to taxonomists for standard genome sequencing and annotation.</title>
        <authorList>
            <consortium name="The Broad Institute Genomics Platform"/>
            <consortium name="The Broad Institute Genome Sequencing Center for Infectious Disease"/>
            <person name="Wu L."/>
            <person name="Ma J."/>
        </authorList>
    </citation>
    <scope>NUCLEOTIDE SEQUENCE [LARGE SCALE GENOMIC DNA]</scope>
    <source>
        <strain evidence="2">CCUG 54950</strain>
    </source>
</reference>
<dbReference type="Proteomes" id="UP001597233">
    <property type="component" value="Unassembled WGS sequence"/>
</dbReference>
<protein>
    <submittedName>
        <fullName evidence="1">Uncharacterized protein</fullName>
    </submittedName>
</protein>
<accession>A0ABW4RPE6</accession>
<evidence type="ECO:0000313" key="2">
    <source>
        <dbReference type="Proteomes" id="UP001597233"/>
    </source>
</evidence>
<dbReference type="RefSeq" id="WP_347323554.1">
    <property type="nucleotide sequence ID" value="NZ_JBCGUH010000002.1"/>
</dbReference>
<evidence type="ECO:0000313" key="1">
    <source>
        <dbReference type="EMBL" id="MFD1888187.1"/>
    </source>
</evidence>
<sequence length="88" mass="10235">MNPTEQLISELTAWLDSALLRGLHQLRLDDLPELERLIQTAERLGMDTLVKLLKEQTDYIRQYTLEQLEPNDWIGSFFRLAAYAKMAA</sequence>
<comment type="caution">
    <text evidence="1">The sequence shown here is derived from an EMBL/GenBank/DDBJ whole genome shotgun (WGS) entry which is preliminary data.</text>
</comment>
<keyword evidence="2" id="KW-1185">Reference proteome</keyword>
<gene>
    <name evidence="1" type="ORF">ACFSC9_22130</name>
</gene>
<dbReference type="EMBL" id="JBHUEH010000032">
    <property type="protein sequence ID" value="MFD1888187.1"/>
    <property type="molecule type" value="Genomic_DNA"/>
</dbReference>
<name>A0ABW4RPE6_9BACL</name>
<proteinExistence type="predicted"/>
<organism evidence="1 2">
    <name type="scientific">Paenibacillus wenxiniae</name>
    <dbReference type="NCBI Taxonomy" id="1636843"/>
    <lineage>
        <taxon>Bacteria</taxon>
        <taxon>Bacillati</taxon>
        <taxon>Bacillota</taxon>
        <taxon>Bacilli</taxon>
        <taxon>Bacillales</taxon>
        <taxon>Paenibacillaceae</taxon>
        <taxon>Paenibacillus</taxon>
    </lineage>
</organism>